<reference evidence="2 3" key="1">
    <citation type="submission" date="2024-08" db="EMBL/GenBank/DDBJ databases">
        <title>Genome sequence of Streptomyces aureus CACIA-1.46HGO.</title>
        <authorList>
            <person name="Evangelista-Martinez Z."/>
        </authorList>
    </citation>
    <scope>NUCLEOTIDE SEQUENCE [LARGE SCALE GENOMIC DNA]</scope>
    <source>
        <strain evidence="2 3">CACIA-1.46HGO</strain>
    </source>
</reference>
<comment type="caution">
    <text evidence="2">The sequence shown here is derived from an EMBL/GenBank/DDBJ whole genome shotgun (WGS) entry which is preliminary data.</text>
</comment>
<sequence length="421" mass="45349">MPPATPTDHSPRDRFGADHPAPGYCPGSPLEATDVLVLADRLFRWADARDWAGPDPYDGLTGPLGRLAVHRVLRQAVLQGVKRSRIDLRPVLGIHPLRTATAAGTAAGACARLSASPVWQKRALRLGRSAADEQLSGRYCGLWRYEFDVQTRWAYYPACVPNLVATTFCADGCLDTATLGDEAVRSLADGLLEHLHNGEFFTYTPASDVLVHNANLMGAALAARLARTGMLPGELADRLVDAARGAVEVSLDGQRSDGSWPYGRGPRLGWVDGFHTGYVLLRLEQAGTLLDVDVRRPLERGVDHYLRHLFDGPLPRYFADGRSRRDPNNDATAVRMAAWAAHHGFARADFPQAVLAAVVDRYPGLGAGRRAGGSLRNRSLWESPRWSAAPLLDALTALHAVLPGGRHPAAPGAAQPTTAAS</sequence>
<dbReference type="RefSeq" id="WP_372566697.1">
    <property type="nucleotide sequence ID" value="NZ_JBGOSP010000044.1"/>
</dbReference>
<proteinExistence type="predicted"/>
<organism evidence="2 3">
    <name type="scientific">Streptomyces aureus</name>
    <dbReference type="NCBI Taxonomy" id="193461"/>
    <lineage>
        <taxon>Bacteria</taxon>
        <taxon>Bacillati</taxon>
        <taxon>Actinomycetota</taxon>
        <taxon>Actinomycetes</taxon>
        <taxon>Kitasatosporales</taxon>
        <taxon>Streptomycetaceae</taxon>
        <taxon>Streptomyces</taxon>
    </lineage>
</organism>
<keyword evidence="3" id="KW-1185">Reference proteome</keyword>
<gene>
    <name evidence="2" type="ORF">ACEG43_42690</name>
</gene>
<evidence type="ECO:0000313" key="3">
    <source>
        <dbReference type="Proteomes" id="UP001571476"/>
    </source>
</evidence>
<dbReference type="SUPFAM" id="SSF48239">
    <property type="entry name" value="Terpenoid cyclases/Protein prenyltransferases"/>
    <property type="match status" value="1"/>
</dbReference>
<dbReference type="EMBL" id="JBGOSP010000044">
    <property type="protein sequence ID" value="MFA3842784.1"/>
    <property type="molecule type" value="Genomic_DNA"/>
</dbReference>
<evidence type="ECO:0000256" key="1">
    <source>
        <dbReference type="SAM" id="MobiDB-lite"/>
    </source>
</evidence>
<evidence type="ECO:0000313" key="2">
    <source>
        <dbReference type="EMBL" id="MFA3842784.1"/>
    </source>
</evidence>
<protein>
    <submittedName>
        <fullName evidence="2">Uncharacterized protein</fullName>
    </submittedName>
</protein>
<name>A0ABV4SWD9_9ACTN</name>
<feature type="region of interest" description="Disordered" evidence="1">
    <location>
        <begin position="1"/>
        <end position="24"/>
    </location>
</feature>
<dbReference type="InterPro" id="IPR008930">
    <property type="entry name" value="Terpenoid_cyclase/PrenylTrfase"/>
</dbReference>
<dbReference type="Proteomes" id="UP001571476">
    <property type="component" value="Unassembled WGS sequence"/>
</dbReference>
<accession>A0ABV4SWD9</accession>